<keyword evidence="3" id="KW-0804">Transcription</keyword>
<dbReference type="EMBL" id="SIRE01000001">
    <property type="protein sequence ID" value="TBL81950.1"/>
    <property type="molecule type" value="Genomic_DNA"/>
</dbReference>
<sequence>MYQKPLSECHTTLPKNNTILRFVIKWQQGGFFMKLVEQFDLNKFPLHAVLYRTSTLHDSFKETFHAHQGMELQYIHEGRGRLLIDGRSIDIESGSLCLFQPFQLHRLQPEINETARYVRSFVLFEPSVFEPYLGGLPLLSSFLHNLCRGAVKSPVIYPLNENHEFVSTLVGFGERRVEASNEAQREDAASFLIALLRQLRLLLSSFRPASAGSQRTSHRAEQMMQWIERNYMEPFRLEALADELHMSPYYVSHQFQEMTGTSLSEYLKARRIHQACVLLTVGDKSVAEIGELVGLGNTSYFCRAFKDTKGITPHQYRLQWKKKQS</sequence>
<keyword evidence="1" id="KW-0805">Transcription regulation</keyword>
<dbReference type="PROSITE" id="PS00041">
    <property type="entry name" value="HTH_ARAC_FAMILY_1"/>
    <property type="match status" value="1"/>
</dbReference>
<dbReference type="PRINTS" id="PR00032">
    <property type="entry name" value="HTHARAC"/>
</dbReference>
<dbReference type="Gene3D" id="2.60.120.10">
    <property type="entry name" value="Jelly Rolls"/>
    <property type="match status" value="1"/>
</dbReference>
<dbReference type="InterPro" id="IPR037923">
    <property type="entry name" value="HTH-like"/>
</dbReference>
<reference evidence="5 6" key="1">
    <citation type="submission" date="2019-02" db="EMBL/GenBank/DDBJ databases">
        <title>Paenibacillus sp. nov., isolated from surface-sterilized tissue of Thalictrum simplex L.</title>
        <authorList>
            <person name="Tuo L."/>
        </authorList>
    </citation>
    <scope>NUCLEOTIDE SEQUENCE [LARGE SCALE GENOMIC DNA]</scope>
    <source>
        <strain evidence="5 6">N2SHLJ1</strain>
    </source>
</reference>
<evidence type="ECO:0000259" key="4">
    <source>
        <dbReference type="PROSITE" id="PS01124"/>
    </source>
</evidence>
<protein>
    <submittedName>
        <fullName evidence="5">AraC family transcriptional regulator</fullName>
    </submittedName>
</protein>
<name>A0A4Q9E0I0_9BACL</name>
<gene>
    <name evidence="5" type="ORF">EYB31_00105</name>
</gene>
<dbReference type="PANTHER" id="PTHR43280:SF28">
    <property type="entry name" value="HTH-TYPE TRANSCRIPTIONAL ACTIVATOR RHAS"/>
    <property type="match status" value="1"/>
</dbReference>
<dbReference type="SUPFAM" id="SSF46689">
    <property type="entry name" value="Homeodomain-like"/>
    <property type="match status" value="2"/>
</dbReference>
<evidence type="ECO:0000256" key="3">
    <source>
        <dbReference type="ARBA" id="ARBA00023163"/>
    </source>
</evidence>
<dbReference type="GO" id="GO:0003700">
    <property type="term" value="F:DNA-binding transcription factor activity"/>
    <property type="evidence" value="ECO:0007669"/>
    <property type="project" value="InterPro"/>
</dbReference>
<dbReference type="Gene3D" id="1.10.10.60">
    <property type="entry name" value="Homeodomain-like"/>
    <property type="match status" value="2"/>
</dbReference>
<dbReference type="PANTHER" id="PTHR43280">
    <property type="entry name" value="ARAC-FAMILY TRANSCRIPTIONAL REGULATOR"/>
    <property type="match status" value="1"/>
</dbReference>
<dbReference type="SMART" id="SM00342">
    <property type="entry name" value="HTH_ARAC"/>
    <property type="match status" value="1"/>
</dbReference>
<dbReference type="Proteomes" id="UP000293142">
    <property type="component" value="Unassembled WGS sequence"/>
</dbReference>
<dbReference type="PROSITE" id="PS01124">
    <property type="entry name" value="HTH_ARAC_FAMILY_2"/>
    <property type="match status" value="1"/>
</dbReference>
<dbReference type="InterPro" id="IPR014710">
    <property type="entry name" value="RmlC-like_jellyroll"/>
</dbReference>
<evidence type="ECO:0000313" key="5">
    <source>
        <dbReference type="EMBL" id="TBL81950.1"/>
    </source>
</evidence>
<dbReference type="InterPro" id="IPR020449">
    <property type="entry name" value="Tscrpt_reg_AraC-type_HTH"/>
</dbReference>
<dbReference type="InterPro" id="IPR009057">
    <property type="entry name" value="Homeodomain-like_sf"/>
</dbReference>
<dbReference type="InterPro" id="IPR003313">
    <property type="entry name" value="AraC-bd"/>
</dbReference>
<proteinExistence type="predicted"/>
<keyword evidence="6" id="KW-1185">Reference proteome</keyword>
<feature type="domain" description="HTH araC/xylS-type" evidence="4">
    <location>
        <begin position="221"/>
        <end position="319"/>
    </location>
</feature>
<evidence type="ECO:0000256" key="2">
    <source>
        <dbReference type="ARBA" id="ARBA00023125"/>
    </source>
</evidence>
<accession>A0A4Q9E0I0</accession>
<dbReference type="InterPro" id="IPR018062">
    <property type="entry name" value="HTH_AraC-typ_CS"/>
</dbReference>
<dbReference type="Pfam" id="PF02311">
    <property type="entry name" value="AraC_binding"/>
    <property type="match status" value="1"/>
</dbReference>
<dbReference type="GO" id="GO:0043565">
    <property type="term" value="F:sequence-specific DNA binding"/>
    <property type="evidence" value="ECO:0007669"/>
    <property type="project" value="InterPro"/>
</dbReference>
<dbReference type="SUPFAM" id="SSF51215">
    <property type="entry name" value="Regulatory protein AraC"/>
    <property type="match status" value="1"/>
</dbReference>
<dbReference type="InterPro" id="IPR018060">
    <property type="entry name" value="HTH_AraC"/>
</dbReference>
<dbReference type="Pfam" id="PF12833">
    <property type="entry name" value="HTH_18"/>
    <property type="match status" value="1"/>
</dbReference>
<keyword evidence="2" id="KW-0238">DNA-binding</keyword>
<evidence type="ECO:0000256" key="1">
    <source>
        <dbReference type="ARBA" id="ARBA00023015"/>
    </source>
</evidence>
<comment type="caution">
    <text evidence="5">The sequence shown here is derived from an EMBL/GenBank/DDBJ whole genome shotgun (WGS) entry which is preliminary data.</text>
</comment>
<dbReference type="AlphaFoldDB" id="A0A4Q9E0I0"/>
<dbReference type="OrthoDB" id="9809338at2"/>
<evidence type="ECO:0000313" key="6">
    <source>
        <dbReference type="Proteomes" id="UP000293142"/>
    </source>
</evidence>
<organism evidence="5 6">
    <name type="scientific">Paenibacillus thalictri</name>
    <dbReference type="NCBI Taxonomy" id="2527873"/>
    <lineage>
        <taxon>Bacteria</taxon>
        <taxon>Bacillati</taxon>
        <taxon>Bacillota</taxon>
        <taxon>Bacilli</taxon>
        <taxon>Bacillales</taxon>
        <taxon>Paenibacillaceae</taxon>
        <taxon>Paenibacillus</taxon>
    </lineage>
</organism>